<reference evidence="1 2" key="1">
    <citation type="submission" date="2024-02" db="EMBL/GenBank/DDBJ databases">
        <authorList>
            <person name="Daric V."/>
            <person name="Darras S."/>
        </authorList>
    </citation>
    <scope>NUCLEOTIDE SEQUENCE [LARGE SCALE GENOMIC DNA]</scope>
</reference>
<protein>
    <submittedName>
        <fullName evidence="1">Uncharacterized protein</fullName>
    </submittedName>
</protein>
<proteinExistence type="predicted"/>
<evidence type="ECO:0000313" key="1">
    <source>
        <dbReference type="EMBL" id="CAK8673700.1"/>
    </source>
</evidence>
<name>A0ABP0F1Y2_CLALP</name>
<gene>
    <name evidence="1" type="ORF">CVLEPA_LOCUS3464</name>
</gene>
<organism evidence="1 2">
    <name type="scientific">Clavelina lepadiformis</name>
    <name type="common">Light-bulb sea squirt</name>
    <name type="synonym">Ascidia lepadiformis</name>
    <dbReference type="NCBI Taxonomy" id="159417"/>
    <lineage>
        <taxon>Eukaryota</taxon>
        <taxon>Metazoa</taxon>
        <taxon>Chordata</taxon>
        <taxon>Tunicata</taxon>
        <taxon>Ascidiacea</taxon>
        <taxon>Aplousobranchia</taxon>
        <taxon>Clavelinidae</taxon>
        <taxon>Clavelina</taxon>
    </lineage>
</organism>
<sequence>MIENRFNAVHQWMGKEILSRTGAWFLGGISSGTSTVMYGERCQCCPIDGSAERKPLLFGRIVDEDSCGAGGDISIE</sequence>
<keyword evidence="2" id="KW-1185">Reference proteome</keyword>
<evidence type="ECO:0000313" key="2">
    <source>
        <dbReference type="Proteomes" id="UP001642483"/>
    </source>
</evidence>
<comment type="caution">
    <text evidence="1">The sequence shown here is derived from an EMBL/GenBank/DDBJ whole genome shotgun (WGS) entry which is preliminary data.</text>
</comment>
<dbReference type="EMBL" id="CAWYQH010000002">
    <property type="protein sequence ID" value="CAK8673700.1"/>
    <property type="molecule type" value="Genomic_DNA"/>
</dbReference>
<dbReference type="Proteomes" id="UP001642483">
    <property type="component" value="Unassembled WGS sequence"/>
</dbReference>
<accession>A0ABP0F1Y2</accession>